<evidence type="ECO:0000256" key="5">
    <source>
        <dbReference type="ARBA" id="ARBA00022694"/>
    </source>
</evidence>
<accession>A0A1B2JFJ4</accession>
<dbReference type="OrthoDB" id="527344at2759"/>
<dbReference type="Gene3D" id="3.60.15.10">
    <property type="entry name" value="Ribonuclease Z/Hydroxyacylglutathione hydrolase-like"/>
    <property type="match status" value="2"/>
</dbReference>
<evidence type="ECO:0000256" key="2">
    <source>
        <dbReference type="ARBA" id="ARBA00001947"/>
    </source>
</evidence>
<evidence type="ECO:0000256" key="3">
    <source>
        <dbReference type="ARBA" id="ARBA00007823"/>
    </source>
</evidence>
<dbReference type="AlphaFoldDB" id="A0A1B2JFJ4"/>
<evidence type="ECO:0000256" key="7">
    <source>
        <dbReference type="ARBA" id="ARBA00022723"/>
    </source>
</evidence>
<keyword evidence="14" id="KW-1185">Reference proteome</keyword>
<keyword evidence="10" id="KW-0862">Zinc</keyword>
<comment type="cofactor">
    <cofactor evidence="2">
        <name>Zn(2+)</name>
        <dbReference type="ChEBI" id="CHEBI:29105"/>
    </cofactor>
</comment>
<dbReference type="CDD" id="cd07718">
    <property type="entry name" value="RNaseZ_ELAC1_ELAC2-C-term-like_MBL-fold"/>
    <property type="match status" value="1"/>
</dbReference>
<feature type="domain" description="tRNase Z endonuclease" evidence="12">
    <location>
        <begin position="5"/>
        <end position="69"/>
    </location>
</feature>
<evidence type="ECO:0000313" key="13">
    <source>
        <dbReference type="EMBL" id="ANZ76810.1"/>
    </source>
</evidence>
<evidence type="ECO:0000259" key="11">
    <source>
        <dbReference type="Pfam" id="PF12706"/>
    </source>
</evidence>
<evidence type="ECO:0000256" key="4">
    <source>
        <dbReference type="ARBA" id="ARBA00012477"/>
    </source>
</evidence>
<organism evidence="13 14">
    <name type="scientific">Komagataella pastoris</name>
    <name type="common">Yeast</name>
    <name type="synonym">Pichia pastoris</name>
    <dbReference type="NCBI Taxonomy" id="4922"/>
    <lineage>
        <taxon>Eukaryota</taxon>
        <taxon>Fungi</taxon>
        <taxon>Dikarya</taxon>
        <taxon>Ascomycota</taxon>
        <taxon>Saccharomycotina</taxon>
        <taxon>Pichiomycetes</taxon>
        <taxon>Pichiales</taxon>
        <taxon>Pichiaceae</taxon>
        <taxon>Komagataella</taxon>
    </lineage>
</organism>
<reference evidence="13 14" key="1">
    <citation type="submission" date="2016-02" db="EMBL/GenBank/DDBJ databases">
        <title>Comparative genomic and transcriptomic foundation for Pichia pastoris.</title>
        <authorList>
            <person name="Love K.R."/>
            <person name="Shah K.A."/>
            <person name="Whittaker C.A."/>
            <person name="Wu J."/>
            <person name="Bartlett M.C."/>
            <person name="Ma D."/>
            <person name="Leeson R.L."/>
            <person name="Priest M."/>
            <person name="Young S.K."/>
            <person name="Love J.C."/>
        </authorList>
    </citation>
    <scope>NUCLEOTIDE SEQUENCE [LARGE SCALE GENOMIC DNA]</scope>
    <source>
        <strain evidence="13 14">ATCC 28485</strain>
    </source>
</reference>
<keyword evidence="5" id="KW-0819">tRNA processing</keyword>
<dbReference type="SUPFAM" id="SSF56281">
    <property type="entry name" value="Metallo-hydrolase/oxidoreductase"/>
    <property type="match status" value="2"/>
</dbReference>
<dbReference type="GO" id="GO:1990180">
    <property type="term" value="P:mitochondrial tRNA 3'-end processing"/>
    <property type="evidence" value="ECO:0007669"/>
    <property type="project" value="TreeGrafter"/>
</dbReference>
<evidence type="ECO:0000256" key="6">
    <source>
        <dbReference type="ARBA" id="ARBA00022722"/>
    </source>
</evidence>
<proteinExistence type="inferred from homology"/>
<dbReference type="PANTHER" id="PTHR12553:SF49">
    <property type="entry name" value="ZINC PHOSPHODIESTERASE ELAC PROTEIN 2"/>
    <property type="match status" value="1"/>
</dbReference>
<sequence length="816" mass="93054">MFEITTVAHPNDDLNHPLIVVEEKINSKKFFIGSVTEGIQRTVNERKIKLPKTESIFLTGKLSWNRIGGLPGFLLTVFDQKSRDSFFIVYGNPLLKYVIATWRYFIFRVGMNLDIKIVQDQEEELVTDSFKANVINISPEKPKVANSVSTSLLDAIISHIFPLNINLNNYSENRKNFDRISQVKLPTVDGLTNSFSTNYLIDFHPVRGKFNVKKAIELGVPKGKLFAQLTKGKDVLLPDGVTLVKSSDVVEESKSFPKLLVLDIPSDEYLEPTLHNPLIISSSKDIGIVYIFLNEKCNLSQLHPILLNYFNANPHCQFVVSHKDLTNNLINFTGASLVSLKLKALFPNFFQLPYSSLSNSSTFNEKFASNVHILNTRSCPVLLKPGSPDAVIVENSLESVNQFWKARFDESSLDTFGITFDSIEPYINDNKLVTSGSLSDSETLKDKVQVVTLGTGSSLPSKYRNVISTILRIPHIQDGKLQYRSIIMDGGENTIGSIKRIYGPDYPEFFKELQCIYLSHLHADHHLGIISLIEERFKHNNTDLYLIIPWQYETFLKEWSRLPNQDDLPDLNRLKIFSCEQFHTNPHPSLEQVSFEQMINAKQAITPKKIPVQRISAETMFKDIGLTSIQTCSAIHCEWAYSVGFTFDIGGEPFKVSYSGDTRPNHRFAFEIGRNSDLLIHEATLEDELMEDALSKRHSTISEAIYVAMLMTARKLILTHFSQRYPKLPDMDSLKKVWSFIDGNFDKNLELFQKSHVFRKYQLDAQQRSNAKQMGVLYAFDNMVINYNELEQQLHQIDAFGKERLEQLFSSKDKDL</sequence>
<gene>
    <name evidence="13" type="ORF">ATY40_BA7503533</name>
</gene>
<keyword evidence="8" id="KW-0255">Endonuclease</keyword>
<feature type="domain" description="Metallo-beta-lactamase" evidence="11">
    <location>
        <begin position="507"/>
        <end position="721"/>
    </location>
</feature>
<keyword evidence="6" id="KW-0540">Nuclease</keyword>
<dbReference type="Pfam" id="PF13691">
    <property type="entry name" value="Lactamase_B_4"/>
    <property type="match status" value="1"/>
</dbReference>
<evidence type="ECO:0000313" key="14">
    <source>
        <dbReference type="Proteomes" id="UP000094565"/>
    </source>
</evidence>
<comment type="catalytic activity">
    <reaction evidence="1">
        <text>Endonucleolytic cleavage of RNA, removing extra 3' nucleotides from tRNA precursor, generating 3' termini of tRNAs. A 3'-hydroxy group is left at the tRNA terminus and a 5'-phosphoryl group is left at the trailer molecule.</text>
        <dbReference type="EC" id="3.1.26.11"/>
    </reaction>
</comment>
<evidence type="ECO:0000259" key="12">
    <source>
        <dbReference type="Pfam" id="PF13691"/>
    </source>
</evidence>
<protein>
    <recommendedName>
        <fullName evidence="4">ribonuclease Z</fullName>
        <ecNumber evidence="4">3.1.26.11</ecNumber>
    </recommendedName>
</protein>
<evidence type="ECO:0000256" key="8">
    <source>
        <dbReference type="ARBA" id="ARBA00022759"/>
    </source>
</evidence>
<evidence type="ECO:0000256" key="1">
    <source>
        <dbReference type="ARBA" id="ARBA00000402"/>
    </source>
</evidence>
<dbReference type="Pfam" id="PF12706">
    <property type="entry name" value="Lactamase_B_2"/>
    <property type="match status" value="1"/>
</dbReference>
<dbReference type="PANTHER" id="PTHR12553">
    <property type="entry name" value="ZINC PHOSPHODIESTERASE ELAC PROTEIN 2"/>
    <property type="match status" value="1"/>
</dbReference>
<dbReference type="Proteomes" id="UP000094565">
    <property type="component" value="Chromosome 3"/>
</dbReference>
<dbReference type="InterPro" id="IPR001279">
    <property type="entry name" value="Metallo-B-lactamas"/>
</dbReference>
<dbReference type="InterPro" id="IPR027794">
    <property type="entry name" value="tRNase_Z_dom"/>
</dbReference>
<dbReference type="EC" id="3.1.26.11" evidence="4"/>
<evidence type="ECO:0000256" key="10">
    <source>
        <dbReference type="ARBA" id="ARBA00022833"/>
    </source>
</evidence>
<dbReference type="GO" id="GO:0005739">
    <property type="term" value="C:mitochondrion"/>
    <property type="evidence" value="ECO:0007669"/>
    <property type="project" value="TreeGrafter"/>
</dbReference>
<dbReference type="InterPro" id="IPR047151">
    <property type="entry name" value="RNZ2-like"/>
</dbReference>
<name>A0A1B2JFJ4_PICPA</name>
<dbReference type="GO" id="GO:0042781">
    <property type="term" value="F:3'-tRNA processing endoribonuclease activity"/>
    <property type="evidence" value="ECO:0007669"/>
    <property type="project" value="UniProtKB-EC"/>
</dbReference>
<dbReference type="InterPro" id="IPR036866">
    <property type="entry name" value="RibonucZ/Hydroxyglut_hydro"/>
</dbReference>
<evidence type="ECO:0000256" key="9">
    <source>
        <dbReference type="ARBA" id="ARBA00022801"/>
    </source>
</evidence>
<dbReference type="EMBL" id="CP014586">
    <property type="protein sequence ID" value="ANZ76810.1"/>
    <property type="molecule type" value="Genomic_DNA"/>
</dbReference>
<keyword evidence="7" id="KW-0479">Metal-binding</keyword>
<keyword evidence="9" id="KW-0378">Hydrolase</keyword>
<comment type="similarity">
    <text evidence="3">Belongs to the RNase Z family.</text>
</comment>
<dbReference type="GO" id="GO:0046872">
    <property type="term" value="F:metal ion binding"/>
    <property type="evidence" value="ECO:0007669"/>
    <property type="project" value="UniProtKB-KW"/>
</dbReference>